<sequence length="294" mass="32168">MKARGSWLLGLALMCAAALPASAAEAPTLQVMSFNLRYADERPPHAWSARLPLVLETLRRDTPDLVGTQEGLYRQLVDLGRGLPEHDWIGLGREGGSHGEFMAVFYRRDRLQPLEYDHFWLSDTPATIGSRSWGNRIPRMASWVRFRDLGSGCELYVVNTHLDHETADARRHGARLLLERIDGFEPGIPVLLTGDFNTGPGDAAAAVDGVHARLTGEGGFVDSWTAAGHDEPGFGSFHDYGGTAKAAGGARIDWILARGALGVRDAAIDTFARDGRYPSDHFPVSARVELPRCR</sequence>
<dbReference type="InterPro" id="IPR050410">
    <property type="entry name" value="CCR4/nocturin_mRNA_transcr"/>
</dbReference>
<dbReference type="PANTHER" id="PTHR12121">
    <property type="entry name" value="CARBON CATABOLITE REPRESSOR PROTEIN 4"/>
    <property type="match status" value="1"/>
</dbReference>
<dbReference type="InterPro" id="IPR036691">
    <property type="entry name" value="Endo/exonu/phosph_ase_sf"/>
</dbReference>
<protein>
    <submittedName>
        <fullName evidence="3">Endonuclease/exonuclease/phosphatase</fullName>
    </submittedName>
</protein>
<feature type="signal peptide" evidence="1">
    <location>
        <begin position="1"/>
        <end position="23"/>
    </location>
</feature>
<dbReference type="KEGG" id="lmb:C9I47_1442"/>
<dbReference type="CDD" id="cd09083">
    <property type="entry name" value="EEP-1"/>
    <property type="match status" value="1"/>
</dbReference>
<keyword evidence="3" id="KW-0255">Endonuclease</keyword>
<dbReference type="Proteomes" id="UP000249447">
    <property type="component" value="Chromosome"/>
</dbReference>
<organism evidence="3 4">
    <name type="scientific">Marilutibacter maris</name>
    <dbReference type="NCBI Taxonomy" id="1605891"/>
    <lineage>
        <taxon>Bacteria</taxon>
        <taxon>Pseudomonadati</taxon>
        <taxon>Pseudomonadota</taxon>
        <taxon>Gammaproteobacteria</taxon>
        <taxon>Lysobacterales</taxon>
        <taxon>Lysobacteraceae</taxon>
        <taxon>Marilutibacter</taxon>
    </lineage>
</organism>
<dbReference type="PANTHER" id="PTHR12121:SF36">
    <property type="entry name" value="ENDONUCLEASE_EXONUCLEASE_PHOSPHATASE DOMAIN-CONTAINING PROTEIN"/>
    <property type="match status" value="1"/>
</dbReference>
<evidence type="ECO:0000259" key="2">
    <source>
        <dbReference type="Pfam" id="PF03372"/>
    </source>
</evidence>
<dbReference type="GO" id="GO:0000175">
    <property type="term" value="F:3'-5'-RNA exonuclease activity"/>
    <property type="evidence" value="ECO:0007669"/>
    <property type="project" value="TreeGrafter"/>
</dbReference>
<name>A0A2U9T3S0_9GAMM</name>
<feature type="domain" description="Endonuclease/exonuclease/phosphatase" evidence="2">
    <location>
        <begin position="32"/>
        <end position="281"/>
    </location>
</feature>
<keyword evidence="3" id="KW-0540">Nuclease</keyword>
<dbReference type="EMBL" id="CP029843">
    <property type="protein sequence ID" value="AWV07143.1"/>
    <property type="molecule type" value="Genomic_DNA"/>
</dbReference>
<keyword evidence="3" id="KW-0269">Exonuclease</keyword>
<accession>A0A2U9T3S0</accession>
<proteinExistence type="predicted"/>
<keyword evidence="4" id="KW-1185">Reference proteome</keyword>
<gene>
    <name evidence="3" type="ORF">C9I47_1442</name>
</gene>
<keyword evidence="1" id="KW-0732">Signal</keyword>
<reference evidence="3 4" key="1">
    <citation type="submission" date="2018-05" db="EMBL/GenBank/DDBJ databases">
        <title>The complete genome of Lysobacter maris HZ9B, a marine bacterium antagonistic against terrestrial plant pathogens.</title>
        <authorList>
            <person name="Zhang X.-Q."/>
        </authorList>
    </citation>
    <scope>NUCLEOTIDE SEQUENCE [LARGE SCALE GENOMIC DNA]</scope>
    <source>
        <strain evidence="3 4">HZ9B</strain>
    </source>
</reference>
<evidence type="ECO:0000256" key="1">
    <source>
        <dbReference type="SAM" id="SignalP"/>
    </source>
</evidence>
<evidence type="ECO:0000313" key="4">
    <source>
        <dbReference type="Proteomes" id="UP000249447"/>
    </source>
</evidence>
<dbReference type="Pfam" id="PF03372">
    <property type="entry name" value="Exo_endo_phos"/>
    <property type="match status" value="1"/>
</dbReference>
<dbReference type="SUPFAM" id="SSF56219">
    <property type="entry name" value="DNase I-like"/>
    <property type="match status" value="1"/>
</dbReference>
<dbReference type="InterPro" id="IPR005135">
    <property type="entry name" value="Endo/exonuclease/phosphatase"/>
</dbReference>
<dbReference type="RefSeq" id="WP_223250328.1">
    <property type="nucleotide sequence ID" value="NZ_CP029843.1"/>
</dbReference>
<dbReference type="AlphaFoldDB" id="A0A2U9T3S0"/>
<dbReference type="Gene3D" id="3.60.10.10">
    <property type="entry name" value="Endonuclease/exonuclease/phosphatase"/>
    <property type="match status" value="1"/>
</dbReference>
<feature type="chain" id="PRO_5016068724" evidence="1">
    <location>
        <begin position="24"/>
        <end position="294"/>
    </location>
</feature>
<dbReference type="GO" id="GO:0004519">
    <property type="term" value="F:endonuclease activity"/>
    <property type="evidence" value="ECO:0007669"/>
    <property type="project" value="UniProtKB-KW"/>
</dbReference>
<evidence type="ECO:0000313" key="3">
    <source>
        <dbReference type="EMBL" id="AWV07143.1"/>
    </source>
</evidence>
<keyword evidence="3" id="KW-0378">Hydrolase</keyword>